<dbReference type="PANTHER" id="PTHR10962">
    <property type="entry name" value="INTEGRAL TRANSMEMBRANE PROTEIN 2"/>
    <property type="match status" value="1"/>
</dbReference>
<keyword evidence="8" id="KW-0325">Glycoprotein</keyword>
<dbReference type="GO" id="GO:0005886">
    <property type="term" value="C:plasma membrane"/>
    <property type="evidence" value="ECO:0007669"/>
    <property type="project" value="UniProtKB-UniRule"/>
</dbReference>
<dbReference type="PROSITE" id="PS50869">
    <property type="entry name" value="BRICHOS"/>
    <property type="match status" value="1"/>
</dbReference>
<evidence type="ECO:0000256" key="7">
    <source>
        <dbReference type="ARBA" id="ARBA00023157"/>
    </source>
</evidence>
<evidence type="ECO:0000256" key="4">
    <source>
        <dbReference type="ARBA" id="ARBA00022968"/>
    </source>
</evidence>
<protein>
    <recommendedName>
        <fullName evidence="9">Integral membrane protein 2</fullName>
    </recommendedName>
</protein>
<comment type="caution">
    <text evidence="11">The sequence shown here is derived from an EMBL/GenBank/DDBJ whole genome shotgun (WGS) entry which is preliminary data.</text>
</comment>
<keyword evidence="7" id="KW-1015">Disulfide bond</keyword>
<evidence type="ECO:0000256" key="2">
    <source>
        <dbReference type="ARBA" id="ARBA00006794"/>
    </source>
</evidence>
<name>A0AAU9Y3Q8_9CNID</name>
<evidence type="ECO:0000259" key="10">
    <source>
        <dbReference type="PROSITE" id="PS50869"/>
    </source>
</evidence>
<dbReference type="AlphaFoldDB" id="A0AAU9Y3Q8"/>
<dbReference type="InterPro" id="IPR040145">
    <property type="entry name" value="ITM2"/>
</dbReference>
<organism evidence="11 12">
    <name type="scientific">Pocillopora meandrina</name>
    <dbReference type="NCBI Taxonomy" id="46732"/>
    <lineage>
        <taxon>Eukaryota</taxon>
        <taxon>Metazoa</taxon>
        <taxon>Cnidaria</taxon>
        <taxon>Anthozoa</taxon>
        <taxon>Hexacorallia</taxon>
        <taxon>Scleractinia</taxon>
        <taxon>Astrocoeniina</taxon>
        <taxon>Pocilloporidae</taxon>
        <taxon>Pocillopora</taxon>
    </lineage>
</organism>
<evidence type="ECO:0000256" key="9">
    <source>
        <dbReference type="RuleBase" id="RU367061"/>
    </source>
</evidence>
<evidence type="ECO:0000256" key="8">
    <source>
        <dbReference type="ARBA" id="ARBA00023180"/>
    </source>
</evidence>
<dbReference type="Proteomes" id="UP001159428">
    <property type="component" value="Unassembled WGS sequence"/>
</dbReference>
<keyword evidence="4 9" id="KW-0735">Signal-anchor</keyword>
<dbReference type="EMBL" id="CALNXJ010000104">
    <property type="protein sequence ID" value="CAH3164482.1"/>
    <property type="molecule type" value="Genomic_DNA"/>
</dbReference>
<dbReference type="InterPro" id="IPR007084">
    <property type="entry name" value="BRICHOS_dom"/>
</dbReference>
<evidence type="ECO:0000256" key="1">
    <source>
        <dbReference type="ARBA" id="ARBA00004606"/>
    </source>
</evidence>
<dbReference type="PANTHER" id="PTHR10962:SF1">
    <property type="entry name" value="INTEGRAL MEMBRANE PROTEIN 2"/>
    <property type="match status" value="1"/>
</dbReference>
<dbReference type="GO" id="GO:0070062">
    <property type="term" value="C:extracellular exosome"/>
    <property type="evidence" value="ECO:0007669"/>
    <property type="project" value="TreeGrafter"/>
</dbReference>
<keyword evidence="3" id="KW-0812">Transmembrane</keyword>
<dbReference type="GO" id="GO:0005794">
    <property type="term" value="C:Golgi apparatus"/>
    <property type="evidence" value="ECO:0007669"/>
    <property type="project" value="TreeGrafter"/>
</dbReference>
<dbReference type="GO" id="GO:0042985">
    <property type="term" value="P:negative regulation of amyloid precursor protein biosynthetic process"/>
    <property type="evidence" value="ECO:0007669"/>
    <property type="project" value="TreeGrafter"/>
</dbReference>
<evidence type="ECO:0000256" key="5">
    <source>
        <dbReference type="ARBA" id="ARBA00022989"/>
    </source>
</evidence>
<dbReference type="Gene3D" id="3.30.390.150">
    <property type="match status" value="1"/>
</dbReference>
<accession>A0AAU9Y3Q8</accession>
<reference evidence="11 12" key="1">
    <citation type="submission" date="2022-05" db="EMBL/GenBank/DDBJ databases">
        <authorList>
            <consortium name="Genoscope - CEA"/>
            <person name="William W."/>
        </authorList>
    </citation>
    <scope>NUCLEOTIDE SEQUENCE [LARGE SCALE GENOMIC DNA]</scope>
</reference>
<evidence type="ECO:0000256" key="3">
    <source>
        <dbReference type="ARBA" id="ARBA00022692"/>
    </source>
</evidence>
<dbReference type="Pfam" id="PF04089">
    <property type="entry name" value="BRICHOS"/>
    <property type="match status" value="1"/>
</dbReference>
<proteinExistence type="inferred from homology"/>
<dbReference type="GO" id="GO:0001540">
    <property type="term" value="F:amyloid-beta binding"/>
    <property type="evidence" value="ECO:0007669"/>
    <property type="project" value="TreeGrafter"/>
</dbReference>
<dbReference type="SMART" id="SM01039">
    <property type="entry name" value="BRICHOS"/>
    <property type="match status" value="1"/>
</dbReference>
<gene>
    <name evidence="11" type="ORF">PMEA_00002292</name>
</gene>
<comment type="similarity">
    <text evidence="2 9">Belongs to the ITM2 family.</text>
</comment>
<comment type="subcellular location">
    <subcellularLocation>
        <location evidence="1 9">Membrane</location>
        <topology evidence="1 9">Single-pass type II membrane protein</topology>
    </subcellularLocation>
</comment>
<feature type="domain" description="BRICHOS" evidence="10">
    <location>
        <begin position="42"/>
        <end position="134"/>
    </location>
</feature>
<sequence length="242" mass="27767">MDSPSQKVVGYNIQIRESGEEYTETIEVDTEKQTELFKVPAHVNVEQSNILHDFKKNLSMMQLPEKKICYILPLEMEVSTPEKLINDLDKANGITISKKSVIENKWTVNDEVTDTSALSEEMASFCENYAIYYLKKIEDTVKSIRIQTNGKKHRQRRQQIPYAVEFPDIPRDLLCPGGKRIASASDDWLCRQSGKEMRVECKVLSNPCYYYSVCETLNTCTTRHVRSTISCCEYKCLPVKAA</sequence>
<evidence type="ECO:0000256" key="6">
    <source>
        <dbReference type="ARBA" id="ARBA00023136"/>
    </source>
</evidence>
<evidence type="ECO:0000313" key="12">
    <source>
        <dbReference type="Proteomes" id="UP001159428"/>
    </source>
</evidence>
<keyword evidence="6" id="KW-0472">Membrane</keyword>
<keyword evidence="12" id="KW-1185">Reference proteome</keyword>
<evidence type="ECO:0000313" key="11">
    <source>
        <dbReference type="EMBL" id="CAH3164482.1"/>
    </source>
</evidence>
<keyword evidence="5" id="KW-1133">Transmembrane helix</keyword>
<keyword evidence="9" id="KW-1003">Cell membrane</keyword>